<feature type="transmembrane region" description="Helical" evidence="5">
    <location>
        <begin position="216"/>
        <end position="237"/>
    </location>
</feature>
<gene>
    <name evidence="8" type="ORF">BDZ85DRAFT_301204</name>
</gene>
<dbReference type="InterPro" id="IPR036259">
    <property type="entry name" value="MFS_trans_sf"/>
</dbReference>
<dbReference type="SUPFAM" id="SSF103473">
    <property type="entry name" value="MFS general substrate transporter"/>
    <property type="match status" value="1"/>
</dbReference>
<dbReference type="GO" id="GO:0022857">
    <property type="term" value="F:transmembrane transporter activity"/>
    <property type="evidence" value="ECO:0007669"/>
    <property type="project" value="InterPro"/>
</dbReference>
<dbReference type="EMBL" id="ML992501">
    <property type="protein sequence ID" value="KAF2228193.1"/>
    <property type="molecule type" value="Genomic_DNA"/>
</dbReference>
<evidence type="ECO:0000313" key="8">
    <source>
        <dbReference type="EMBL" id="KAF2228193.1"/>
    </source>
</evidence>
<protein>
    <submittedName>
        <fullName evidence="8">Major facilitator superfamily, general substrate transporter</fullName>
    </submittedName>
</protein>
<feature type="transmembrane region" description="Helical" evidence="5">
    <location>
        <begin position="344"/>
        <end position="364"/>
    </location>
</feature>
<evidence type="ECO:0000256" key="2">
    <source>
        <dbReference type="ARBA" id="ARBA00022692"/>
    </source>
</evidence>
<feature type="transmembrane region" description="Helical" evidence="5">
    <location>
        <begin position="139"/>
        <end position="161"/>
    </location>
</feature>
<dbReference type="InterPro" id="IPR011701">
    <property type="entry name" value="MFS"/>
</dbReference>
<keyword evidence="4 5" id="KW-0472">Membrane</keyword>
<dbReference type="PROSITE" id="PS50850">
    <property type="entry name" value="MFS"/>
    <property type="match status" value="1"/>
</dbReference>
<dbReference type="Pfam" id="PF07690">
    <property type="entry name" value="MFS_1"/>
    <property type="match status" value="1"/>
</dbReference>
<evidence type="ECO:0000259" key="7">
    <source>
        <dbReference type="PROSITE" id="PS50850"/>
    </source>
</evidence>
<evidence type="ECO:0000313" key="9">
    <source>
        <dbReference type="Proteomes" id="UP000799538"/>
    </source>
</evidence>
<dbReference type="CDD" id="cd17502">
    <property type="entry name" value="MFS_Azr1_MDR_like"/>
    <property type="match status" value="1"/>
</dbReference>
<dbReference type="Proteomes" id="UP000799538">
    <property type="component" value="Unassembled WGS sequence"/>
</dbReference>
<feature type="signal peptide" evidence="6">
    <location>
        <begin position="1"/>
        <end position="19"/>
    </location>
</feature>
<accession>A0A6A6GS83</accession>
<dbReference type="OrthoDB" id="10021397at2759"/>
<feature type="transmembrane region" description="Helical" evidence="5">
    <location>
        <begin position="78"/>
        <end position="100"/>
    </location>
</feature>
<keyword evidence="9" id="KW-1185">Reference proteome</keyword>
<feature type="transmembrane region" description="Helical" evidence="5">
    <location>
        <begin position="481"/>
        <end position="501"/>
    </location>
</feature>
<dbReference type="FunFam" id="1.20.1250.20:FF:000196">
    <property type="entry name" value="MFS toxin efflux pump (AflT)"/>
    <property type="match status" value="1"/>
</dbReference>
<evidence type="ECO:0000256" key="3">
    <source>
        <dbReference type="ARBA" id="ARBA00022989"/>
    </source>
</evidence>
<evidence type="ECO:0000256" key="5">
    <source>
        <dbReference type="SAM" id="Phobius"/>
    </source>
</evidence>
<feature type="chain" id="PRO_5025384890" evidence="6">
    <location>
        <begin position="20"/>
        <end position="511"/>
    </location>
</feature>
<feature type="transmembrane region" description="Helical" evidence="5">
    <location>
        <begin position="173"/>
        <end position="195"/>
    </location>
</feature>
<evidence type="ECO:0000256" key="6">
    <source>
        <dbReference type="SAM" id="SignalP"/>
    </source>
</evidence>
<feature type="transmembrane region" description="Helical" evidence="5">
    <location>
        <begin position="279"/>
        <end position="299"/>
    </location>
</feature>
<feature type="transmembrane region" description="Helical" evidence="5">
    <location>
        <begin position="106"/>
        <end position="127"/>
    </location>
</feature>
<evidence type="ECO:0000256" key="1">
    <source>
        <dbReference type="ARBA" id="ARBA00004141"/>
    </source>
</evidence>
<reference evidence="9" key="1">
    <citation type="journal article" date="2020" name="Stud. Mycol.">
        <title>101 Dothideomycetes genomes: A test case for predicting lifestyles and emergence of pathogens.</title>
        <authorList>
            <person name="Haridas S."/>
            <person name="Albert R."/>
            <person name="Binder M."/>
            <person name="Bloem J."/>
            <person name="LaButti K."/>
            <person name="Salamov A."/>
            <person name="Andreopoulos B."/>
            <person name="Baker S."/>
            <person name="Barry K."/>
            <person name="Bills G."/>
            <person name="Bluhm B."/>
            <person name="Cannon C."/>
            <person name="Castanera R."/>
            <person name="Culley D."/>
            <person name="Daum C."/>
            <person name="Ezra D."/>
            <person name="Gonzalez J."/>
            <person name="Henrissat B."/>
            <person name="Kuo A."/>
            <person name="Liang C."/>
            <person name="Lipzen A."/>
            <person name="Lutzoni F."/>
            <person name="Magnuson J."/>
            <person name="Mondo S."/>
            <person name="Nolan M."/>
            <person name="Ohm R."/>
            <person name="Pangilinan J."/>
            <person name="Park H.-J."/>
            <person name="Ramirez L."/>
            <person name="Alfaro M."/>
            <person name="Sun H."/>
            <person name="Tritt A."/>
            <person name="Yoshinaga Y."/>
            <person name="Zwiers L.-H."/>
            <person name="Turgeon B."/>
            <person name="Goodwin S."/>
            <person name="Spatafora J."/>
            <person name="Crous P."/>
            <person name="Grigoriev I."/>
        </authorList>
    </citation>
    <scope>NUCLEOTIDE SEQUENCE [LARGE SCALE GENOMIC DNA]</scope>
    <source>
        <strain evidence="9">CECT 20119</strain>
    </source>
</reference>
<dbReference type="AlphaFoldDB" id="A0A6A6GS83"/>
<feature type="domain" description="Major facilitator superfamily (MFS) profile" evidence="7">
    <location>
        <begin position="1"/>
        <end position="466"/>
    </location>
</feature>
<name>A0A6A6GS83_9PEZI</name>
<keyword evidence="3 5" id="KW-1133">Transmembrane helix</keyword>
<dbReference type="GO" id="GO:0005886">
    <property type="term" value="C:plasma membrane"/>
    <property type="evidence" value="ECO:0007669"/>
    <property type="project" value="TreeGrafter"/>
</dbReference>
<organism evidence="8 9">
    <name type="scientific">Elsinoe ampelina</name>
    <dbReference type="NCBI Taxonomy" id="302913"/>
    <lineage>
        <taxon>Eukaryota</taxon>
        <taxon>Fungi</taxon>
        <taxon>Dikarya</taxon>
        <taxon>Ascomycota</taxon>
        <taxon>Pezizomycotina</taxon>
        <taxon>Dothideomycetes</taxon>
        <taxon>Dothideomycetidae</taxon>
        <taxon>Myriangiales</taxon>
        <taxon>Elsinoaceae</taxon>
        <taxon>Elsinoe</taxon>
    </lineage>
</organism>
<dbReference type="PANTHER" id="PTHR23501:SF153">
    <property type="entry name" value="AFLATOXIN EFFLUX PUMP, PUTATIVE-RELATED"/>
    <property type="match status" value="1"/>
</dbReference>
<feature type="transmembrane region" description="Helical" evidence="5">
    <location>
        <begin position="319"/>
        <end position="337"/>
    </location>
</feature>
<keyword evidence="2 5" id="KW-0812">Transmembrane</keyword>
<proteinExistence type="predicted"/>
<dbReference type="InterPro" id="IPR020846">
    <property type="entry name" value="MFS_dom"/>
</dbReference>
<sequence length="511" mass="54231">MISICLAFFLAALDRTIVGVAVPAISDEFQSFGDISWYQTAFTLCNCVFQLPMGKIYARHSCVVLQHPLTLLQKYFPAKWTTVTSVIIFEIGSVVCATAPNSVAFIIGRAITGVGAAGILVGTQIIVRDILPLEKRPKWQGLLGAMFGLSSVVGPILGGAFTTHVSWRWCFYISLPVGAIALIGLIFVLPASPALDKIEGTWLDVAKKFDPLGNACIFPGLLCLLLALQWGGIIYPWTDARVIATLVVGVLLMIAFALAQLWVQENGTAPPRIVRQRTIAAAAISFVGIGGALVITAFYLPLWFQVVQGVSASEAGIRLIPYFLSTVLFAIISGVAVSKVGYYTPFLILGSAILIAASGAFTTLRPDTGKAGWIGFQILVGAGIGLCLQQPITAAQTVLADTDVPTGITFITFCQILGSTVFVSICQAVLTQTLSSELAASLPGFDTSSIARVGATDIRRLVPESQMGLVLEAYNKGVRNVFYVGIGGGVLALVASLGLEWRSVKKPAVEK</sequence>
<dbReference type="PRINTS" id="PR01035">
    <property type="entry name" value="TCRTETA"/>
</dbReference>
<feature type="transmembrane region" description="Helical" evidence="5">
    <location>
        <begin position="243"/>
        <end position="263"/>
    </location>
</feature>
<feature type="transmembrane region" description="Helical" evidence="5">
    <location>
        <begin position="408"/>
        <end position="430"/>
    </location>
</feature>
<dbReference type="InterPro" id="IPR001958">
    <property type="entry name" value="Tet-R_TetA/multi-R_MdtG-like"/>
</dbReference>
<dbReference type="PANTHER" id="PTHR23501">
    <property type="entry name" value="MAJOR FACILITATOR SUPERFAMILY"/>
    <property type="match status" value="1"/>
</dbReference>
<evidence type="ECO:0000256" key="4">
    <source>
        <dbReference type="ARBA" id="ARBA00023136"/>
    </source>
</evidence>
<comment type="subcellular location">
    <subcellularLocation>
        <location evidence="1">Membrane</location>
        <topology evidence="1">Multi-pass membrane protein</topology>
    </subcellularLocation>
</comment>
<feature type="transmembrane region" description="Helical" evidence="5">
    <location>
        <begin position="370"/>
        <end position="388"/>
    </location>
</feature>
<dbReference type="Gene3D" id="1.20.1250.20">
    <property type="entry name" value="MFS general substrate transporter like domains"/>
    <property type="match status" value="2"/>
</dbReference>
<keyword evidence="6" id="KW-0732">Signal</keyword>